<feature type="compositionally biased region" description="Low complexity" evidence="8">
    <location>
        <begin position="458"/>
        <end position="468"/>
    </location>
</feature>
<evidence type="ECO:0000256" key="4">
    <source>
        <dbReference type="ARBA" id="ARBA00022801"/>
    </source>
</evidence>
<sequence>MCGRAAQTLRPEDIGARVNVQQINDNQGYRPSYNVTVHCQQPTIVTINHSRVIYTMRWGGIGPDPNYDLINIRCDTLVKNGYYKNLFRKNRCLVTAEGYYEWHRDLKNPSTTPLPYFFYMPADTYNFSNSSTTPDTTTKQKSMILMAAIYEIKKSKFTGQDEYRYSIITTDAYKDIGHVHDRMPLILTDKTVIDKYLDKNENFEEVYSMLLKGYTKNLSFHRVATLVNNIKNNSEDLIKPMKEYYSTNGIDRFFQPATQSNSTSTNSTSNSQTSTTTDTSNVNRIIPKSFTEAPQSPSKLPLQSLKISKKKSATTTTTTTTKTSNNPISNYFQPVSKQPSDIDLTLLSPVLPTPNNNNNHTNNNNSNIRTTTPVVLQPPTSPNKRKFDQVDIQSSNSNKGRIIVLTNDISVDNDETESLTIPCENSVDLTDVDFEDSFENTNNNLEFQFKSTIIKSSSITPSRTTSVSAQPNHQTSTLESSAISPISKYPSEIPSQTSPTKLLKSNNTTENSEFIEIPDSLQFDENDDENVYQQPTNTKFRNYSQEIEDEEEEEEEFENTLKYAIY</sequence>
<evidence type="ECO:0000313" key="9">
    <source>
        <dbReference type="EMBL" id="KYR01955.1"/>
    </source>
</evidence>
<comment type="caution">
    <text evidence="9">The sequence shown here is derived from an EMBL/GenBank/DDBJ whole genome shotgun (WGS) entry which is preliminary data.</text>
</comment>
<keyword evidence="3" id="KW-0227">DNA damage</keyword>
<dbReference type="Pfam" id="PF02586">
    <property type="entry name" value="SRAP"/>
    <property type="match status" value="1"/>
</dbReference>
<keyword evidence="10" id="KW-1185">Reference proteome</keyword>
<dbReference type="Gene3D" id="3.90.1680.10">
    <property type="entry name" value="SOS response associated peptidase-like"/>
    <property type="match status" value="1"/>
</dbReference>
<dbReference type="GO" id="GO:0106300">
    <property type="term" value="P:protein-DNA covalent cross-linking repair"/>
    <property type="evidence" value="ECO:0007669"/>
    <property type="project" value="InterPro"/>
</dbReference>
<feature type="compositionally biased region" description="Polar residues" evidence="8">
    <location>
        <begin position="531"/>
        <end position="545"/>
    </location>
</feature>
<feature type="compositionally biased region" description="Low complexity" evidence="8">
    <location>
        <begin position="258"/>
        <end position="281"/>
    </location>
</feature>
<dbReference type="OrthoDB" id="20887at2759"/>
<evidence type="ECO:0000256" key="6">
    <source>
        <dbReference type="ARBA" id="ARBA00023125"/>
    </source>
</evidence>
<feature type="compositionally biased region" description="Polar residues" evidence="8">
    <location>
        <begin position="469"/>
        <end position="484"/>
    </location>
</feature>
<evidence type="ECO:0000256" key="1">
    <source>
        <dbReference type="ARBA" id="ARBA00008136"/>
    </source>
</evidence>
<protein>
    <recommendedName>
        <fullName evidence="11">DUF159-domain-containing protein</fullName>
    </recommendedName>
</protein>
<organism evidence="9 10">
    <name type="scientific">Tieghemostelium lacteum</name>
    <name type="common">Slime mold</name>
    <name type="synonym">Dictyostelium lacteum</name>
    <dbReference type="NCBI Taxonomy" id="361077"/>
    <lineage>
        <taxon>Eukaryota</taxon>
        <taxon>Amoebozoa</taxon>
        <taxon>Evosea</taxon>
        <taxon>Eumycetozoa</taxon>
        <taxon>Dictyostelia</taxon>
        <taxon>Dictyosteliales</taxon>
        <taxon>Raperosteliaceae</taxon>
        <taxon>Tieghemostelium</taxon>
    </lineage>
</organism>
<feature type="compositionally biased region" description="Polar residues" evidence="8">
    <location>
        <begin position="325"/>
        <end position="336"/>
    </location>
</feature>
<dbReference type="Proteomes" id="UP000076078">
    <property type="component" value="Unassembled WGS sequence"/>
</dbReference>
<dbReference type="InterPro" id="IPR036590">
    <property type="entry name" value="SRAP-like"/>
</dbReference>
<dbReference type="SUPFAM" id="SSF143081">
    <property type="entry name" value="BB1717-like"/>
    <property type="match status" value="1"/>
</dbReference>
<dbReference type="GO" id="GO:0008233">
    <property type="term" value="F:peptidase activity"/>
    <property type="evidence" value="ECO:0007669"/>
    <property type="project" value="UniProtKB-KW"/>
</dbReference>
<dbReference type="InParanoid" id="A0A152A753"/>
<dbReference type="InterPro" id="IPR003738">
    <property type="entry name" value="SRAP"/>
</dbReference>
<accession>A0A152A753</accession>
<feature type="region of interest" description="Disordered" evidence="8">
    <location>
        <begin position="458"/>
        <end position="559"/>
    </location>
</feature>
<gene>
    <name evidence="9" type="ORF">DLAC_00745</name>
</gene>
<reference evidence="9 10" key="1">
    <citation type="submission" date="2015-12" db="EMBL/GenBank/DDBJ databases">
        <title>Dictyostelia acquired genes for synthesis and detection of signals that induce cell-type specialization by lateral gene transfer from prokaryotes.</title>
        <authorList>
            <person name="Gloeckner G."/>
            <person name="Schaap P."/>
        </authorList>
    </citation>
    <scope>NUCLEOTIDE SEQUENCE [LARGE SCALE GENOMIC DNA]</scope>
    <source>
        <strain evidence="9 10">TK</strain>
    </source>
</reference>
<feature type="region of interest" description="Disordered" evidence="8">
    <location>
        <begin position="353"/>
        <end position="373"/>
    </location>
</feature>
<proteinExistence type="inferred from homology"/>
<evidence type="ECO:0000256" key="7">
    <source>
        <dbReference type="ARBA" id="ARBA00023239"/>
    </source>
</evidence>
<keyword evidence="4" id="KW-0378">Hydrolase</keyword>
<dbReference type="STRING" id="361077.A0A152A753"/>
<evidence type="ECO:0008006" key="11">
    <source>
        <dbReference type="Google" id="ProtNLM"/>
    </source>
</evidence>
<name>A0A152A753_TIELA</name>
<keyword evidence="2" id="KW-0645">Protease</keyword>
<feature type="compositionally biased region" description="Acidic residues" evidence="8">
    <location>
        <begin position="546"/>
        <end position="558"/>
    </location>
</feature>
<feature type="compositionally biased region" description="Polar residues" evidence="8">
    <location>
        <begin position="493"/>
        <end position="512"/>
    </location>
</feature>
<comment type="similarity">
    <text evidence="1">Belongs to the SOS response-associated peptidase family.</text>
</comment>
<dbReference type="GO" id="GO:0003697">
    <property type="term" value="F:single-stranded DNA binding"/>
    <property type="evidence" value="ECO:0007669"/>
    <property type="project" value="InterPro"/>
</dbReference>
<evidence type="ECO:0000256" key="3">
    <source>
        <dbReference type="ARBA" id="ARBA00022763"/>
    </source>
</evidence>
<dbReference type="AlphaFoldDB" id="A0A152A753"/>
<evidence type="ECO:0000256" key="5">
    <source>
        <dbReference type="ARBA" id="ARBA00023124"/>
    </source>
</evidence>
<keyword evidence="6" id="KW-0238">DNA-binding</keyword>
<dbReference type="PANTHER" id="PTHR13604:SF0">
    <property type="entry name" value="ABASIC SITE PROCESSING PROTEIN HMCES"/>
    <property type="match status" value="1"/>
</dbReference>
<dbReference type="PANTHER" id="PTHR13604">
    <property type="entry name" value="DC12-RELATED"/>
    <property type="match status" value="1"/>
</dbReference>
<evidence type="ECO:0000256" key="8">
    <source>
        <dbReference type="SAM" id="MobiDB-lite"/>
    </source>
</evidence>
<keyword evidence="5" id="KW-0190">Covalent protein-DNA linkage</keyword>
<feature type="region of interest" description="Disordered" evidence="8">
    <location>
        <begin position="255"/>
        <end position="336"/>
    </location>
</feature>
<evidence type="ECO:0000313" key="10">
    <source>
        <dbReference type="Proteomes" id="UP000076078"/>
    </source>
</evidence>
<dbReference type="GO" id="GO:0006508">
    <property type="term" value="P:proteolysis"/>
    <property type="evidence" value="ECO:0007669"/>
    <property type="project" value="UniProtKB-KW"/>
</dbReference>
<keyword evidence="7" id="KW-0456">Lyase</keyword>
<dbReference type="EMBL" id="LODT01000004">
    <property type="protein sequence ID" value="KYR01955.1"/>
    <property type="molecule type" value="Genomic_DNA"/>
</dbReference>
<evidence type="ECO:0000256" key="2">
    <source>
        <dbReference type="ARBA" id="ARBA00022670"/>
    </source>
</evidence>
<feature type="compositionally biased region" description="Low complexity" evidence="8">
    <location>
        <begin position="313"/>
        <end position="324"/>
    </location>
</feature>
<dbReference type="GO" id="GO:0016829">
    <property type="term" value="F:lyase activity"/>
    <property type="evidence" value="ECO:0007669"/>
    <property type="project" value="UniProtKB-KW"/>
</dbReference>